<protein>
    <submittedName>
        <fullName evidence="3">Uncharacterized protein</fullName>
    </submittedName>
</protein>
<dbReference type="EMBL" id="KZ613954">
    <property type="protein sequence ID" value="PMD34426.1"/>
    <property type="molecule type" value="Genomic_DNA"/>
</dbReference>
<feature type="transmembrane region" description="Helical" evidence="2">
    <location>
        <begin position="130"/>
        <end position="152"/>
    </location>
</feature>
<keyword evidence="2" id="KW-0812">Transmembrane</keyword>
<feature type="compositionally biased region" description="Polar residues" evidence="1">
    <location>
        <begin position="58"/>
        <end position="71"/>
    </location>
</feature>
<evidence type="ECO:0000256" key="2">
    <source>
        <dbReference type="SAM" id="Phobius"/>
    </source>
</evidence>
<feature type="transmembrane region" description="Helical" evidence="2">
    <location>
        <begin position="617"/>
        <end position="640"/>
    </location>
</feature>
<name>A0A2J6R7D8_HYAVF</name>
<reference evidence="3 4" key="1">
    <citation type="submission" date="2016-04" db="EMBL/GenBank/DDBJ databases">
        <title>A degradative enzymes factory behind the ericoid mycorrhizal symbiosis.</title>
        <authorList>
            <consortium name="DOE Joint Genome Institute"/>
            <person name="Martino E."/>
            <person name="Morin E."/>
            <person name="Grelet G."/>
            <person name="Kuo A."/>
            <person name="Kohler A."/>
            <person name="Daghino S."/>
            <person name="Barry K."/>
            <person name="Choi C."/>
            <person name="Cichocki N."/>
            <person name="Clum A."/>
            <person name="Copeland A."/>
            <person name="Hainaut M."/>
            <person name="Haridas S."/>
            <person name="Labutti K."/>
            <person name="Lindquist E."/>
            <person name="Lipzen A."/>
            <person name="Khouja H.-R."/>
            <person name="Murat C."/>
            <person name="Ohm R."/>
            <person name="Olson A."/>
            <person name="Spatafora J."/>
            <person name="Veneault-Fourrey C."/>
            <person name="Henrissat B."/>
            <person name="Grigoriev I."/>
            <person name="Martin F."/>
            <person name="Perotto S."/>
        </authorList>
    </citation>
    <scope>NUCLEOTIDE SEQUENCE [LARGE SCALE GENOMIC DNA]</scope>
    <source>
        <strain evidence="3 4">F</strain>
    </source>
</reference>
<sequence length="728" mass="79519">MAIPRKPIASSSATESLAWSNPQRSISSGQIDDGSFEMLPFIDSPSEFKDGQNHQESPKNSSRFAKSQAANSPWPGQPEPFERGLWYWSWKCLINILLTLVPLAIFAFAGRIAGFHQRPTVPLELDRLQSTIKICATLFPLVFAAIIGRTLAKIAAWKLEKGVRLQTLEQLTCSRTVFSSITTQFALRSYNLLGLLIVAIWFLSPLGAQAPLRILSVGFQPIITYSEVPYLTTRAQTSFAGWPNDDLFSTSLGGIWLSCLLAPNSVKSSHLDLWGNVKIPYLNSTPNDSSWSDSPPDLEASDYSSFLGTPLFNIPLGNSTFYIESTYIRLNCTTAKSLDNSGRIELPPLVTLNAIPMVPSNPPNNTFAGINYESNGTIGPSWSLGVNQSNFVGPSLIPNFDSSFSYHAPSSLPNTTIDIAPGTLLYQDNTQAISLSNSFASFELSQEYVESKIVCNVTYSVRNCSVVSQRPSQLPHPDPRVTWLSFSEVFSEVSTNIPKLSGSATLGALTQDMAQKYLINPDTSWVTSFSAYQSYEKGAPDVGSVPPDQLALRLGQLINAYIIGSISPFIINGNTNITDAYIMQTQAGESIENQLYNPILTSNATISNLEEVYVCNWAWFSVFVAATAVMFLGALVGAYYDFRRNTPEILGYCSAFTRDAGYIDVPVGGNALEGSDRSRMLKDLKLRFGDVGLTKAVDVGNSEMGDVGHLAVTNSNVIGQIRPGKKYL</sequence>
<evidence type="ECO:0000256" key="1">
    <source>
        <dbReference type="SAM" id="MobiDB-lite"/>
    </source>
</evidence>
<feature type="region of interest" description="Disordered" evidence="1">
    <location>
        <begin position="1"/>
        <end position="77"/>
    </location>
</feature>
<feature type="compositionally biased region" description="Basic and acidic residues" evidence="1">
    <location>
        <begin position="46"/>
        <end position="57"/>
    </location>
</feature>
<keyword evidence="2" id="KW-0472">Membrane</keyword>
<feature type="compositionally biased region" description="Polar residues" evidence="1">
    <location>
        <begin position="9"/>
        <end position="30"/>
    </location>
</feature>
<dbReference type="Proteomes" id="UP000235786">
    <property type="component" value="Unassembled WGS sequence"/>
</dbReference>
<gene>
    <name evidence="3" type="ORF">L207DRAFT_638916</name>
</gene>
<dbReference type="STRING" id="1149755.A0A2J6R7D8"/>
<accession>A0A2J6R7D8</accession>
<dbReference type="AlphaFoldDB" id="A0A2J6R7D8"/>
<evidence type="ECO:0000313" key="4">
    <source>
        <dbReference type="Proteomes" id="UP000235786"/>
    </source>
</evidence>
<proteinExistence type="predicted"/>
<keyword evidence="4" id="KW-1185">Reference proteome</keyword>
<feature type="transmembrane region" description="Helical" evidence="2">
    <location>
        <begin position="92"/>
        <end position="110"/>
    </location>
</feature>
<feature type="transmembrane region" description="Helical" evidence="2">
    <location>
        <begin position="185"/>
        <end position="203"/>
    </location>
</feature>
<keyword evidence="2" id="KW-1133">Transmembrane helix</keyword>
<organism evidence="3 4">
    <name type="scientific">Hyaloscypha variabilis (strain UAMH 11265 / GT02V1 / F)</name>
    <name type="common">Meliniomyces variabilis</name>
    <dbReference type="NCBI Taxonomy" id="1149755"/>
    <lineage>
        <taxon>Eukaryota</taxon>
        <taxon>Fungi</taxon>
        <taxon>Dikarya</taxon>
        <taxon>Ascomycota</taxon>
        <taxon>Pezizomycotina</taxon>
        <taxon>Leotiomycetes</taxon>
        <taxon>Helotiales</taxon>
        <taxon>Hyaloscyphaceae</taxon>
        <taxon>Hyaloscypha</taxon>
        <taxon>Hyaloscypha variabilis</taxon>
    </lineage>
</organism>
<evidence type="ECO:0000313" key="3">
    <source>
        <dbReference type="EMBL" id="PMD34426.1"/>
    </source>
</evidence>
<dbReference type="OrthoDB" id="3692311at2759"/>